<dbReference type="OrthoDB" id="195446at2759"/>
<dbReference type="OMA" id="HYDIMEL"/>
<dbReference type="InterPro" id="IPR036770">
    <property type="entry name" value="Ankyrin_rpt-contain_sf"/>
</dbReference>
<dbReference type="Pfam" id="PF22939">
    <property type="entry name" value="WHD_GPIID"/>
    <property type="match status" value="1"/>
</dbReference>
<dbReference type="Proteomes" id="UP000030651">
    <property type="component" value="Unassembled WGS sequence"/>
</dbReference>
<feature type="repeat" description="ANK" evidence="2">
    <location>
        <begin position="981"/>
        <end position="1013"/>
    </location>
</feature>
<dbReference type="RefSeq" id="XP_007831331.1">
    <property type="nucleotide sequence ID" value="XM_007833140.1"/>
</dbReference>
<evidence type="ECO:0000256" key="1">
    <source>
        <dbReference type="ARBA" id="ARBA00022737"/>
    </source>
</evidence>
<organism evidence="5 6">
    <name type="scientific">Pestalotiopsis fici (strain W106-1 / CGMCC3.15140)</name>
    <dbReference type="NCBI Taxonomy" id="1229662"/>
    <lineage>
        <taxon>Eukaryota</taxon>
        <taxon>Fungi</taxon>
        <taxon>Dikarya</taxon>
        <taxon>Ascomycota</taxon>
        <taxon>Pezizomycotina</taxon>
        <taxon>Sordariomycetes</taxon>
        <taxon>Xylariomycetidae</taxon>
        <taxon>Amphisphaeriales</taxon>
        <taxon>Sporocadaceae</taxon>
        <taxon>Pestalotiopsis</taxon>
    </lineage>
</organism>
<dbReference type="InterPro" id="IPR054471">
    <property type="entry name" value="GPIID_WHD"/>
</dbReference>
<dbReference type="PROSITE" id="PS50088">
    <property type="entry name" value="ANK_REPEAT"/>
    <property type="match status" value="4"/>
</dbReference>
<reference evidence="6" key="1">
    <citation type="journal article" date="2015" name="BMC Genomics">
        <title>Genomic and transcriptomic analysis of the endophytic fungus Pestalotiopsis fici reveals its lifestyle and high potential for synthesis of natural products.</title>
        <authorList>
            <person name="Wang X."/>
            <person name="Zhang X."/>
            <person name="Liu L."/>
            <person name="Xiang M."/>
            <person name="Wang W."/>
            <person name="Sun X."/>
            <person name="Che Y."/>
            <person name="Guo L."/>
            <person name="Liu G."/>
            <person name="Guo L."/>
            <person name="Wang C."/>
            <person name="Yin W.B."/>
            <person name="Stadler M."/>
            <person name="Zhang X."/>
            <person name="Liu X."/>
        </authorList>
    </citation>
    <scope>NUCLEOTIDE SEQUENCE [LARGE SCALE GENOMIC DNA]</scope>
    <source>
        <strain evidence="6">W106-1 / CGMCC3.15140</strain>
    </source>
</reference>
<evidence type="ECO:0000256" key="2">
    <source>
        <dbReference type="PROSITE-ProRule" id="PRU00023"/>
    </source>
</evidence>
<dbReference type="InParanoid" id="W3X988"/>
<name>W3X988_PESFW</name>
<dbReference type="Gene3D" id="1.25.40.20">
    <property type="entry name" value="Ankyrin repeat-containing domain"/>
    <property type="match status" value="2"/>
</dbReference>
<dbReference type="SUPFAM" id="SSF48403">
    <property type="entry name" value="Ankyrin repeat"/>
    <property type="match status" value="1"/>
</dbReference>
<dbReference type="HOGENOM" id="CLU_000288_34_2_1"/>
<dbReference type="SUPFAM" id="SSF52540">
    <property type="entry name" value="P-loop containing nucleoside triphosphate hydrolases"/>
    <property type="match status" value="1"/>
</dbReference>
<evidence type="ECO:0000259" key="4">
    <source>
        <dbReference type="Pfam" id="PF24883"/>
    </source>
</evidence>
<dbReference type="EMBL" id="KI912111">
    <property type="protein sequence ID" value="ETS82683.1"/>
    <property type="molecule type" value="Genomic_DNA"/>
</dbReference>
<accession>W3X988</accession>
<dbReference type="GO" id="GO:0009116">
    <property type="term" value="P:nucleoside metabolic process"/>
    <property type="evidence" value="ECO:0007669"/>
    <property type="project" value="InterPro"/>
</dbReference>
<dbReference type="InterPro" id="IPR035994">
    <property type="entry name" value="Nucleoside_phosphorylase_sf"/>
</dbReference>
<dbReference type="InterPro" id="IPR027417">
    <property type="entry name" value="P-loop_NTPase"/>
</dbReference>
<dbReference type="InterPro" id="IPR056884">
    <property type="entry name" value="NPHP3-like_N"/>
</dbReference>
<feature type="repeat" description="ANK" evidence="2">
    <location>
        <begin position="882"/>
        <end position="914"/>
    </location>
</feature>
<evidence type="ECO:0000259" key="3">
    <source>
        <dbReference type="Pfam" id="PF22939"/>
    </source>
</evidence>
<dbReference type="SUPFAM" id="SSF53167">
    <property type="entry name" value="Purine and uridine phosphorylases"/>
    <property type="match status" value="1"/>
</dbReference>
<dbReference type="PANTHER" id="PTHR46082:SF11">
    <property type="entry name" value="AAA+ ATPASE DOMAIN-CONTAINING PROTEIN-RELATED"/>
    <property type="match status" value="1"/>
</dbReference>
<feature type="repeat" description="ANK" evidence="2">
    <location>
        <begin position="918"/>
        <end position="947"/>
    </location>
</feature>
<dbReference type="Gene3D" id="3.40.50.300">
    <property type="entry name" value="P-loop containing nucleotide triphosphate hydrolases"/>
    <property type="match status" value="1"/>
</dbReference>
<dbReference type="AlphaFoldDB" id="W3X988"/>
<dbReference type="SMART" id="SM00248">
    <property type="entry name" value="ANK"/>
    <property type="match status" value="9"/>
</dbReference>
<dbReference type="Pfam" id="PF24883">
    <property type="entry name" value="NPHP3_N"/>
    <property type="match status" value="1"/>
</dbReference>
<dbReference type="KEGG" id="pfy:PFICI_04559"/>
<dbReference type="eggNOG" id="KOG0504">
    <property type="taxonomic scope" value="Eukaryota"/>
</dbReference>
<evidence type="ECO:0000313" key="5">
    <source>
        <dbReference type="EMBL" id="ETS82683.1"/>
    </source>
</evidence>
<keyword evidence="2" id="KW-0040">ANK repeat</keyword>
<dbReference type="InterPro" id="IPR053137">
    <property type="entry name" value="NLR-like"/>
</dbReference>
<dbReference type="Pfam" id="PF12796">
    <property type="entry name" value="Ank_2"/>
    <property type="match status" value="3"/>
</dbReference>
<feature type="repeat" description="ANK" evidence="2">
    <location>
        <begin position="946"/>
        <end position="978"/>
    </location>
</feature>
<dbReference type="GeneID" id="19269572"/>
<evidence type="ECO:0000313" key="6">
    <source>
        <dbReference type="Proteomes" id="UP000030651"/>
    </source>
</evidence>
<feature type="domain" description="GPI inositol-deacylase winged helix" evidence="3">
    <location>
        <begin position="664"/>
        <end position="755"/>
    </location>
</feature>
<dbReference type="Gene3D" id="3.40.50.1580">
    <property type="entry name" value="Nucleoside phosphorylase domain"/>
    <property type="match status" value="1"/>
</dbReference>
<sequence length="1154" mass="128816">MSDPKSYTVGWICALETELVAAASFLDEEHDDPDYLPVNDNNAYVLGRIDKHNVVMAALPNGQYGLVTAATVARDMVRSFPNVRIGLMVGIGGGGSCLKHDIRLGDIVVSCPSSGSSSGGVFQYDYGRAIQDSRFIVTGHLNQPPQFMLAALNTLKAQYRRRGNDIEKAIKDVLASNTRLQADFKKPDPSTDRLYNTGYKHAGVKEQECTTLCDASELARSPERSEDRDNPTVHYGIIASANQLMRDANLRDKLSAEHDILCFEMEAAGLMNQFPCVVIRGICDYSDTHKNKDWQGYAAMAAAAYAKDLLRKIAPNKVEAKRKLTDFLSDVKEEIHEMSIAVDVAKSSLRTAQEEKHFENVTKWLAAPEVSGNLNKAREARHPGSGQRLIDEEAYQEWKIRPNSFLWLFGIPGCGKTILTSTVIDDLLASANHSQALFYFYFDFTDTRKQTFENCVRSLLDQLYHINVRSRKEVDALYASCKNGREQPSKSSIQETFAKIVKSGETWLVLDALDECKVRDDLLLWLGDLRSDEMNLHVVATSRPEQDIQTSMKQICRSEKEKIAIHEDLLKADIQNYVHAIIKEHEDFRVWRSLPNIQEEIEISLVSKSHGMFRWVWCQIGALKRCRDPIALRKALASLPKDLDDTYSRILGNVPLEHIDQTLRILQFLTYSERPLRIDEAVDAIAVQVGPNVGQGSRFSLGDRMPDPNNIVGYCSSLAVIVERKHRNLIVQEIQLAHFSVKDYLTSDRLESKFARYFQEISARSSIADVCLAYLLELEPQMVEVITNTFHFAEYSARYWASHAHVVEYHSQQTFELAAELFLDRSRIKMWLLLSDSDENRILEYGRPILAPSLYFASLVGLPRCSKMLLDQGADVNAPGGKYGTALEAASAKGHKDIVSILLDKYADVNTESRGYGTALEAASAEGHKDVVDILLEKGADVNPSDEFTPLGSAAFHGHKEIVCSLLDKGANVDAMIASASDRTPLALAAAQGHEAVVRILLKHGAAVNDKNGARMLFDVVEGQYLEILELLLGAGANYLATDDYGRSLLTWAIILNHCRVVDFLLDVSGFDISTRDHWGATAISFAARYGRSAIFRKLAVSSSVDLHVADDFGRTPLWWARKQGHDDISSAIVQHRHLPTNEETNIVMSAWLI</sequence>
<dbReference type="PROSITE" id="PS50297">
    <property type="entry name" value="ANK_REP_REGION"/>
    <property type="match status" value="3"/>
</dbReference>
<dbReference type="GO" id="GO:0003824">
    <property type="term" value="F:catalytic activity"/>
    <property type="evidence" value="ECO:0007669"/>
    <property type="project" value="InterPro"/>
</dbReference>
<dbReference type="InterPro" id="IPR002110">
    <property type="entry name" value="Ankyrin_rpt"/>
</dbReference>
<gene>
    <name evidence="5" type="ORF">PFICI_04559</name>
</gene>
<protein>
    <submittedName>
        <fullName evidence="5">Uncharacterized protein</fullName>
    </submittedName>
</protein>
<feature type="domain" description="Nephrocystin 3-like N-terminal" evidence="4">
    <location>
        <begin position="384"/>
        <end position="543"/>
    </location>
</feature>
<keyword evidence="1" id="KW-0677">Repeat</keyword>
<keyword evidence="6" id="KW-1185">Reference proteome</keyword>
<dbReference type="PANTHER" id="PTHR46082">
    <property type="entry name" value="ATP/GTP-BINDING PROTEIN-RELATED"/>
    <property type="match status" value="1"/>
</dbReference>
<proteinExistence type="predicted"/>